<name>A0A5J4Z836_PORPP</name>
<evidence type="ECO:0000256" key="7">
    <source>
        <dbReference type="ARBA" id="ARBA00022660"/>
    </source>
</evidence>
<evidence type="ECO:0000256" key="11">
    <source>
        <dbReference type="ARBA" id="ARBA00023136"/>
    </source>
</evidence>
<evidence type="ECO:0000256" key="4">
    <source>
        <dbReference type="ARBA" id="ARBA00008006"/>
    </source>
</evidence>
<keyword evidence="9" id="KW-0249">Electron transport</keyword>
<keyword evidence="10" id="KW-0496">Mitochondrion</keyword>
<reference evidence="15" key="1">
    <citation type="journal article" date="2019" name="Nat. Commun.">
        <title>Expansion of phycobilisome linker gene families in mesophilic red algae.</title>
        <authorList>
            <person name="Lee J."/>
            <person name="Kim D."/>
            <person name="Bhattacharya D."/>
            <person name="Yoon H.S."/>
        </authorList>
    </citation>
    <scope>NUCLEOTIDE SEQUENCE [LARGE SCALE GENOMIC DNA]</scope>
    <source>
        <strain evidence="15">CCMP 1328</strain>
    </source>
</reference>
<dbReference type="PANTHER" id="PTHR20900:SF0">
    <property type="entry name" value="NADH DEHYDROGENASE [UBIQUINONE] 1 BETA SUBCOMPLEX SUBUNIT 7"/>
    <property type="match status" value="1"/>
</dbReference>
<keyword evidence="8" id="KW-0999">Mitochondrion inner membrane</keyword>
<accession>A0A5J4Z836</accession>
<dbReference type="GO" id="GO:0005758">
    <property type="term" value="C:mitochondrial intermembrane space"/>
    <property type="evidence" value="ECO:0007669"/>
    <property type="project" value="UniProtKB-SubCell"/>
</dbReference>
<evidence type="ECO:0000313" key="14">
    <source>
        <dbReference type="EMBL" id="KAA8498993.1"/>
    </source>
</evidence>
<dbReference type="Proteomes" id="UP000324585">
    <property type="component" value="Unassembled WGS sequence"/>
</dbReference>
<evidence type="ECO:0000256" key="8">
    <source>
        <dbReference type="ARBA" id="ARBA00022792"/>
    </source>
</evidence>
<dbReference type="EMBL" id="VRMN01000001">
    <property type="protein sequence ID" value="KAA8498993.1"/>
    <property type="molecule type" value="Genomic_DNA"/>
</dbReference>
<evidence type="ECO:0000256" key="6">
    <source>
        <dbReference type="ARBA" id="ARBA00022448"/>
    </source>
</evidence>
<evidence type="ECO:0000256" key="13">
    <source>
        <dbReference type="SAM" id="MobiDB-lite"/>
    </source>
</evidence>
<keyword evidence="14" id="KW-0830">Ubiquinone</keyword>
<keyword evidence="11" id="KW-0472">Membrane</keyword>
<evidence type="ECO:0000256" key="9">
    <source>
        <dbReference type="ARBA" id="ARBA00022982"/>
    </source>
</evidence>
<keyword evidence="6" id="KW-0813">Transport</keyword>
<keyword evidence="15" id="KW-1185">Reference proteome</keyword>
<evidence type="ECO:0000256" key="3">
    <source>
        <dbReference type="ARBA" id="ARBA00004637"/>
    </source>
</evidence>
<evidence type="ECO:0000256" key="1">
    <source>
        <dbReference type="ARBA" id="ARBA00003195"/>
    </source>
</evidence>
<proteinExistence type="inferred from homology"/>
<evidence type="ECO:0000256" key="5">
    <source>
        <dbReference type="ARBA" id="ARBA00018677"/>
    </source>
</evidence>
<evidence type="ECO:0000313" key="15">
    <source>
        <dbReference type="Proteomes" id="UP000324585"/>
    </source>
</evidence>
<protein>
    <recommendedName>
        <fullName evidence="5">NADH dehydrogenase [ubiquinone] 1 beta subcomplex subunit 7</fullName>
    </recommendedName>
</protein>
<evidence type="ECO:0000256" key="10">
    <source>
        <dbReference type="ARBA" id="ARBA00023128"/>
    </source>
</evidence>
<gene>
    <name evidence="14" type="ORF">FVE85_6578</name>
</gene>
<keyword evidence="12" id="KW-1015">Disulfide bond</keyword>
<dbReference type="AlphaFoldDB" id="A0A5J4Z836"/>
<feature type="compositionally biased region" description="Basic and acidic residues" evidence="13">
    <location>
        <begin position="68"/>
        <end position="82"/>
    </location>
</feature>
<comment type="function">
    <text evidence="1">Accessory subunit of the mitochondrial membrane respiratory chain NADH dehydrogenase (Complex I), that is believed not to be involved in catalysis. Complex I functions in the transfer of electrons from NADH to the respiratory chain. The immediate electron acceptor for the enzyme is believed to be ubiquinone.</text>
</comment>
<dbReference type="GO" id="GO:0005743">
    <property type="term" value="C:mitochondrial inner membrane"/>
    <property type="evidence" value="ECO:0007669"/>
    <property type="project" value="UniProtKB-SubCell"/>
</dbReference>
<dbReference type="OrthoDB" id="268414at2759"/>
<dbReference type="OMA" id="QDTEYER"/>
<comment type="caution">
    <text evidence="14">The sequence shown here is derived from an EMBL/GenBank/DDBJ whole genome shotgun (WGS) entry which is preliminary data.</text>
</comment>
<comment type="subcellular location">
    <subcellularLocation>
        <location evidence="3">Mitochondrion inner membrane</location>
        <topology evidence="3">Peripheral membrane protein</topology>
    </subcellularLocation>
    <subcellularLocation>
        <location evidence="2">Mitochondrion intermembrane space</location>
    </subcellularLocation>
</comment>
<dbReference type="Pfam" id="PF05676">
    <property type="entry name" value="NDUF_B7"/>
    <property type="match status" value="1"/>
</dbReference>
<sequence>MIATKEEMRRAHVPLAWRDNCAHLLIPLNECRWDTWWNPNKCMPERKAYMTCQDTEYERRVRVATKRKKEEYWRQQNEKAAADTHVSSDMPVPNQEAS</sequence>
<keyword evidence="7" id="KW-0679">Respiratory chain</keyword>
<dbReference type="PANTHER" id="PTHR20900">
    <property type="entry name" value="NADH:UBIQUINONE OXIDOREDUCTASE B18-LIKE SUBUNIT"/>
    <property type="match status" value="1"/>
</dbReference>
<feature type="region of interest" description="Disordered" evidence="13">
    <location>
        <begin position="68"/>
        <end position="98"/>
    </location>
</feature>
<organism evidence="14 15">
    <name type="scientific">Porphyridium purpureum</name>
    <name type="common">Red alga</name>
    <name type="synonym">Porphyridium cruentum</name>
    <dbReference type="NCBI Taxonomy" id="35688"/>
    <lineage>
        <taxon>Eukaryota</taxon>
        <taxon>Rhodophyta</taxon>
        <taxon>Bangiophyceae</taxon>
        <taxon>Porphyridiales</taxon>
        <taxon>Porphyridiaceae</taxon>
        <taxon>Porphyridium</taxon>
    </lineage>
</organism>
<evidence type="ECO:0000256" key="2">
    <source>
        <dbReference type="ARBA" id="ARBA00004569"/>
    </source>
</evidence>
<comment type="similarity">
    <text evidence="4">Belongs to the complex I NDUFB7 subunit family.</text>
</comment>
<evidence type="ECO:0000256" key="12">
    <source>
        <dbReference type="ARBA" id="ARBA00023157"/>
    </source>
</evidence>
<dbReference type="InterPro" id="IPR008698">
    <property type="entry name" value="NDUB7"/>
</dbReference>